<dbReference type="InterPro" id="IPR007298">
    <property type="entry name" value="Cu-R_lipoprotein_NlpE"/>
</dbReference>
<dbReference type="KEGG" id="ego:BBD34_14340"/>
<evidence type="ECO:0000313" key="1">
    <source>
        <dbReference type="EMBL" id="OPB78718.1"/>
    </source>
</evidence>
<organism evidence="1 4">
    <name type="scientific">Elizabethkingia ursingii</name>
    <dbReference type="NCBI Taxonomy" id="1756150"/>
    <lineage>
        <taxon>Bacteria</taxon>
        <taxon>Pseudomonadati</taxon>
        <taxon>Bacteroidota</taxon>
        <taxon>Flavobacteriia</taxon>
        <taxon>Flavobacteriales</taxon>
        <taxon>Weeksellaceae</taxon>
        <taxon>Elizabethkingia</taxon>
    </lineage>
</organism>
<protein>
    <recommendedName>
        <fullName evidence="5">Copper resistance protein NlpE</fullName>
    </recommendedName>
</protein>
<reference evidence="2 3" key="2">
    <citation type="submission" date="2016-07" db="EMBL/GenBank/DDBJ databases">
        <title>Revisiting the Taxonomy of the Elizabethkingia Genus based on Whole-Genome Sequencing, Optical Mapping, and MALDI-TOF.</title>
        <authorList>
            <person name="Nicholson A.C."/>
        </authorList>
    </citation>
    <scope>NUCLEOTIDE SEQUENCE [LARGE SCALE GENOMIC DNA]</scope>
    <source>
        <strain evidence="2 3">C1558</strain>
    </source>
</reference>
<dbReference type="Gene3D" id="2.40.128.640">
    <property type="match status" value="1"/>
</dbReference>
<comment type="caution">
    <text evidence="1">The sequence shown here is derived from an EMBL/GenBank/DDBJ whole genome shotgun (WGS) entry which is preliminary data.</text>
</comment>
<sequence length="159" mass="17402">MKNTNLLLTAAVATLLAVTSCGEKKKDSEKVVSAKTDSLNSTVGPVTSKMGDTTENSVDWNGIYKGDLPCADCEGIATTIELKSDNTFVQKNEYKGKGKDNTFEEKGSFEWDKYGSIITLKLKDGVQKYKVAEGYIIQLDQNGKEITGELAKKYTLNKL</sequence>
<evidence type="ECO:0008006" key="5">
    <source>
        <dbReference type="Google" id="ProtNLM"/>
    </source>
</evidence>
<accession>A0AAJ3NEM2</accession>
<reference evidence="1 4" key="1">
    <citation type="submission" date="2016-06" db="EMBL/GenBank/DDBJ databases">
        <authorList>
            <person name="Nicholson A.C."/>
        </authorList>
    </citation>
    <scope>NUCLEOTIDE SEQUENCE [LARGE SCALE GENOMIC DNA]</scope>
    <source>
        <strain evidence="1 4">G4123</strain>
    </source>
</reference>
<keyword evidence="3" id="KW-1185">Reference proteome</keyword>
<dbReference type="EMBL" id="MAIC01000011">
    <property type="protein sequence ID" value="OPB78718.1"/>
    <property type="molecule type" value="Genomic_DNA"/>
</dbReference>
<dbReference type="AlphaFoldDB" id="A0AAJ3NEM2"/>
<evidence type="ECO:0000313" key="2">
    <source>
        <dbReference type="EMBL" id="OPB92878.1"/>
    </source>
</evidence>
<dbReference type="Proteomes" id="UP000190016">
    <property type="component" value="Unassembled WGS sequence"/>
</dbReference>
<gene>
    <name evidence="1" type="ORF">BAY32_00850</name>
    <name evidence="2" type="ORF">BB021_00295</name>
</gene>
<name>A0AAJ3NEM2_9FLAO</name>
<dbReference type="EMBL" id="MBDS01000002">
    <property type="protein sequence ID" value="OPB92878.1"/>
    <property type="molecule type" value="Genomic_DNA"/>
</dbReference>
<dbReference type="RefSeq" id="WP_078404063.1">
    <property type="nucleotide sequence ID" value="NZ_CP016377.1"/>
</dbReference>
<dbReference type="Proteomes" id="UP000190816">
    <property type="component" value="Unassembled WGS sequence"/>
</dbReference>
<dbReference type="PROSITE" id="PS51257">
    <property type="entry name" value="PROKAR_LIPOPROTEIN"/>
    <property type="match status" value="1"/>
</dbReference>
<proteinExistence type="predicted"/>
<evidence type="ECO:0000313" key="4">
    <source>
        <dbReference type="Proteomes" id="UP000190816"/>
    </source>
</evidence>
<evidence type="ECO:0000313" key="3">
    <source>
        <dbReference type="Proteomes" id="UP000190016"/>
    </source>
</evidence>
<dbReference type="Pfam" id="PF04170">
    <property type="entry name" value="NlpE"/>
    <property type="match status" value="1"/>
</dbReference>